<dbReference type="GO" id="GO:0008657">
    <property type="term" value="F:DNA topoisomerase type II (double strand cut, ATP-hydrolyzing) inhibitor activity"/>
    <property type="evidence" value="ECO:0007669"/>
    <property type="project" value="InterPro"/>
</dbReference>
<dbReference type="OrthoDB" id="9813510at2"/>
<proteinExistence type="inferred from homology"/>
<evidence type="ECO:0000256" key="7">
    <source>
        <dbReference type="ARBA" id="ARBA00033135"/>
    </source>
</evidence>
<keyword evidence="9" id="KW-1185">Reference proteome</keyword>
<comment type="similarity">
    <text evidence="1">Belongs to the CcdB toxin family.</text>
</comment>
<protein>
    <recommendedName>
        <fullName evidence="2">Toxin CcdB</fullName>
    </recommendedName>
    <alternativeName>
        <fullName evidence="7">Cytotoxic protein CcdB</fullName>
    </alternativeName>
    <alternativeName>
        <fullName evidence="6">Protein LetD</fullName>
    </alternativeName>
</protein>
<evidence type="ECO:0000313" key="8">
    <source>
        <dbReference type="EMBL" id="SEQ30259.1"/>
    </source>
</evidence>
<dbReference type="SUPFAM" id="SSF50118">
    <property type="entry name" value="Cell growth inhibitor/plasmid maintenance toxic component"/>
    <property type="match status" value="1"/>
</dbReference>
<dbReference type="AlphaFoldDB" id="A0A1H9EXA8"/>
<organism evidence="8 9">
    <name type="scientific">Solimonas aquatica</name>
    <dbReference type="NCBI Taxonomy" id="489703"/>
    <lineage>
        <taxon>Bacteria</taxon>
        <taxon>Pseudomonadati</taxon>
        <taxon>Pseudomonadota</taxon>
        <taxon>Gammaproteobacteria</taxon>
        <taxon>Nevskiales</taxon>
        <taxon>Nevskiaceae</taxon>
        <taxon>Solimonas</taxon>
    </lineage>
</organism>
<reference evidence="9" key="1">
    <citation type="submission" date="2016-10" db="EMBL/GenBank/DDBJ databases">
        <authorList>
            <person name="Varghese N."/>
            <person name="Submissions S."/>
        </authorList>
    </citation>
    <scope>NUCLEOTIDE SEQUENCE [LARGE SCALE GENOMIC DNA]</scope>
    <source>
        <strain evidence="9">DSM 25927</strain>
    </source>
</reference>
<dbReference type="Pfam" id="PF01845">
    <property type="entry name" value="CcdB"/>
    <property type="match status" value="1"/>
</dbReference>
<dbReference type="InterPro" id="IPR002712">
    <property type="entry name" value="CcdB"/>
</dbReference>
<evidence type="ECO:0000256" key="3">
    <source>
        <dbReference type="ARBA" id="ARBA00022491"/>
    </source>
</evidence>
<evidence type="ECO:0000256" key="1">
    <source>
        <dbReference type="ARBA" id="ARBA00005230"/>
    </source>
</evidence>
<evidence type="ECO:0000256" key="2">
    <source>
        <dbReference type="ARBA" id="ARBA00015075"/>
    </source>
</evidence>
<dbReference type="RefSeq" id="WP_093284284.1">
    <property type="nucleotide sequence ID" value="NZ_FOFS01000005.1"/>
</dbReference>
<keyword evidence="3" id="KW-0678">Repressor</keyword>
<evidence type="ECO:0000256" key="6">
    <source>
        <dbReference type="ARBA" id="ARBA00029628"/>
    </source>
</evidence>
<sequence>MARFQAYRNTRPSRAEVPFLLDVQSDLVQTGSRLVVPLVRKERYGRLYTRLNLEFTVEGLAVVAAVSDLAAVDARELREAVADLAAQHAEILSAIDFLISGY</sequence>
<evidence type="ECO:0000256" key="5">
    <source>
        <dbReference type="ARBA" id="ARBA00023163"/>
    </source>
</evidence>
<dbReference type="InterPro" id="IPR011067">
    <property type="entry name" value="Plasmid_toxin/cell-grow_inhib"/>
</dbReference>
<evidence type="ECO:0000313" key="9">
    <source>
        <dbReference type="Proteomes" id="UP000199233"/>
    </source>
</evidence>
<dbReference type="EMBL" id="FOFS01000005">
    <property type="protein sequence ID" value="SEQ30259.1"/>
    <property type="molecule type" value="Genomic_DNA"/>
</dbReference>
<keyword evidence="5" id="KW-0804">Transcription</keyword>
<gene>
    <name evidence="8" type="ORF">SAMN04488038_105188</name>
</gene>
<accession>A0A1H9EXA8</accession>
<dbReference type="GO" id="GO:0006276">
    <property type="term" value="P:plasmid maintenance"/>
    <property type="evidence" value="ECO:0007669"/>
    <property type="project" value="InterPro"/>
</dbReference>
<dbReference type="Gene3D" id="2.30.30.110">
    <property type="match status" value="1"/>
</dbReference>
<name>A0A1H9EXA8_9GAMM</name>
<evidence type="ECO:0000256" key="4">
    <source>
        <dbReference type="ARBA" id="ARBA00023015"/>
    </source>
</evidence>
<keyword evidence="4" id="KW-0805">Transcription regulation</keyword>
<dbReference type="Proteomes" id="UP000199233">
    <property type="component" value="Unassembled WGS sequence"/>
</dbReference>
<dbReference type="STRING" id="489703.SAMN04488038_105188"/>